<comment type="cofactor">
    <cofactor evidence="1">
        <name>pyridoxal 5'-phosphate</name>
        <dbReference type="ChEBI" id="CHEBI:597326"/>
    </cofactor>
</comment>
<accession>A0A6N4DQ99</accession>
<feature type="active site" description="Nucleophile" evidence="4">
    <location>
        <position position="85"/>
    </location>
</feature>
<dbReference type="InterPro" id="IPR036052">
    <property type="entry name" value="TrpB-like_PALP_sf"/>
</dbReference>
<dbReference type="PANTHER" id="PTHR43780">
    <property type="entry name" value="1-AMINOCYCLOPROPANE-1-CARBOXYLATE DEAMINASE-RELATED"/>
    <property type="match status" value="1"/>
</dbReference>
<protein>
    <recommendedName>
        <fullName evidence="8">Tryptophan synthase beta chain-like PALP domain-containing protein</fullName>
    </recommendedName>
</protein>
<sequence>MIDPPSPPAPHPAMIQPRDSLATGLNLHSRIHPLRGFGDGTIYIKREDELSAGVTGTKLRKYLSILPAIEARGIDRVVMIGSARSNNLVGLGQLLVERGIAVEAFIKRPGDPTPTGNLLFLRMLLPPEAIHLVAPEEWGAVNARAAAHARRLESRGGRVLVVPEGGDCREALPGILTLAGDLLRNEHESGIRFDDIWIDSGTGISAIGLLLGLRLHQPHPRRLHITLIAGDREAFMERYRRFEHWCATLHGGPLPDPGLEPHFHRPASAASFGSVNACVLEETHRIAREAGILVDPVYSAKHLYTVRQQLRAHPPNRPQLVIYGGGPLGLCGFQSRLAPGLGSAPGNPETLKPSSERKP</sequence>
<dbReference type="InterPro" id="IPR027278">
    <property type="entry name" value="ACCD_DCysDesulf"/>
</dbReference>
<proteinExistence type="inferred from homology"/>
<dbReference type="Proteomes" id="UP000250928">
    <property type="component" value="Unassembled WGS sequence"/>
</dbReference>
<keyword evidence="3 5" id="KW-0663">Pyridoxal phosphate</keyword>
<evidence type="ECO:0000256" key="2">
    <source>
        <dbReference type="ARBA" id="ARBA00008639"/>
    </source>
</evidence>
<evidence type="ECO:0000256" key="4">
    <source>
        <dbReference type="PIRSR" id="PIRSR006278-1"/>
    </source>
</evidence>
<dbReference type="SUPFAM" id="SSF53686">
    <property type="entry name" value="Tryptophan synthase beta subunit-like PLP-dependent enzymes"/>
    <property type="match status" value="1"/>
</dbReference>
<dbReference type="GO" id="GO:0019148">
    <property type="term" value="F:D-cysteine desulfhydrase activity"/>
    <property type="evidence" value="ECO:0007669"/>
    <property type="project" value="TreeGrafter"/>
</dbReference>
<gene>
    <name evidence="6" type="ORF">C3L24_09885</name>
</gene>
<evidence type="ECO:0000256" key="5">
    <source>
        <dbReference type="PIRSR" id="PIRSR006278-2"/>
    </source>
</evidence>
<dbReference type="EMBL" id="PQCO01000237">
    <property type="protein sequence ID" value="PUD99992.1"/>
    <property type="molecule type" value="Genomic_DNA"/>
</dbReference>
<dbReference type="PANTHER" id="PTHR43780:SF7">
    <property type="entry name" value="D-CYSTEINE DESULFHYDRASE 2, MITOCHONDRIAL"/>
    <property type="match status" value="1"/>
</dbReference>
<dbReference type="AlphaFoldDB" id="A0A6N4DQ99"/>
<dbReference type="Gene3D" id="3.40.50.1100">
    <property type="match status" value="2"/>
</dbReference>
<organism evidence="6 7">
    <name type="scientific">Candidatus Sedimenticola endophacoides</name>
    <dbReference type="NCBI Taxonomy" id="2548426"/>
    <lineage>
        <taxon>Bacteria</taxon>
        <taxon>Pseudomonadati</taxon>
        <taxon>Pseudomonadota</taxon>
        <taxon>Gammaproteobacteria</taxon>
        <taxon>Chromatiales</taxon>
        <taxon>Sedimenticolaceae</taxon>
        <taxon>Sedimenticola</taxon>
    </lineage>
</organism>
<name>A0A6N4DQ99_9GAMM</name>
<evidence type="ECO:0000256" key="3">
    <source>
        <dbReference type="ARBA" id="ARBA00022898"/>
    </source>
</evidence>
<comment type="caution">
    <text evidence="6">The sequence shown here is derived from an EMBL/GenBank/DDBJ whole genome shotgun (WGS) entry which is preliminary data.</text>
</comment>
<evidence type="ECO:0000313" key="6">
    <source>
        <dbReference type="EMBL" id="PUD99992.1"/>
    </source>
</evidence>
<comment type="similarity">
    <text evidence="2">Belongs to the ACC deaminase/D-cysteine desulfhydrase family.</text>
</comment>
<evidence type="ECO:0000256" key="1">
    <source>
        <dbReference type="ARBA" id="ARBA00001933"/>
    </source>
</evidence>
<dbReference type="PIRSF" id="PIRSF006278">
    <property type="entry name" value="ACCD_DCysDesulf"/>
    <property type="match status" value="1"/>
</dbReference>
<feature type="modified residue" description="N6-(pyridoxal phosphate)lysine" evidence="5">
    <location>
        <position position="58"/>
    </location>
</feature>
<evidence type="ECO:0000313" key="7">
    <source>
        <dbReference type="Proteomes" id="UP000250928"/>
    </source>
</evidence>
<evidence type="ECO:0008006" key="8">
    <source>
        <dbReference type="Google" id="ProtNLM"/>
    </source>
</evidence>
<reference evidence="6 7" key="1">
    <citation type="submission" date="2018-01" db="EMBL/GenBank/DDBJ databases">
        <title>Novel co-symbiosis in the lucinid bivalve Phacoides pectinatus.</title>
        <authorList>
            <person name="Lim S.J."/>
            <person name="Davis B.G."/>
            <person name="Gill D.E."/>
            <person name="Engel A.S."/>
            <person name="Anderson L.C."/>
            <person name="Campbell B.J."/>
        </authorList>
    </citation>
    <scope>NUCLEOTIDE SEQUENCE [LARGE SCALE GENOMIC DNA]</scope>
    <source>
        <strain evidence="6">N3_P5</strain>
    </source>
</reference>